<dbReference type="Gene3D" id="3.30.470.20">
    <property type="entry name" value="ATP-grasp fold, B domain"/>
    <property type="match status" value="1"/>
</dbReference>
<dbReference type="GO" id="GO:0004151">
    <property type="term" value="F:dihydroorotase activity"/>
    <property type="evidence" value="ECO:0007669"/>
    <property type="project" value="TreeGrafter"/>
</dbReference>
<evidence type="ECO:0000313" key="2">
    <source>
        <dbReference type="Proteomes" id="UP000277204"/>
    </source>
</evidence>
<dbReference type="EMBL" id="UZAI01016923">
    <property type="protein sequence ID" value="VDP18120.1"/>
    <property type="molecule type" value="Genomic_DNA"/>
</dbReference>
<dbReference type="GO" id="GO:0006207">
    <property type="term" value="P:'de novo' pyrimidine nucleobase biosynthetic process"/>
    <property type="evidence" value="ECO:0007669"/>
    <property type="project" value="TreeGrafter"/>
</dbReference>
<dbReference type="GO" id="GO:0004070">
    <property type="term" value="F:aspartate carbamoyltransferase activity"/>
    <property type="evidence" value="ECO:0007669"/>
    <property type="project" value="TreeGrafter"/>
</dbReference>
<dbReference type="AlphaFoldDB" id="A0A183MH45"/>
<dbReference type="Pfam" id="PF02787">
    <property type="entry name" value="CPSase_L_D3"/>
    <property type="match status" value="1"/>
</dbReference>
<dbReference type="GO" id="GO:0005829">
    <property type="term" value="C:cytosol"/>
    <property type="evidence" value="ECO:0007669"/>
    <property type="project" value="TreeGrafter"/>
</dbReference>
<dbReference type="GO" id="GO:0006541">
    <property type="term" value="P:glutamine metabolic process"/>
    <property type="evidence" value="ECO:0007669"/>
    <property type="project" value="TreeGrafter"/>
</dbReference>
<proteinExistence type="predicted"/>
<dbReference type="GO" id="GO:0004088">
    <property type="term" value="F:carbamoyl-phosphate synthase (glutamine-hydrolyzing) activity"/>
    <property type="evidence" value="ECO:0007669"/>
    <property type="project" value="TreeGrafter"/>
</dbReference>
<dbReference type="SUPFAM" id="SSF56059">
    <property type="entry name" value="Glutathione synthetase ATP-binding domain-like"/>
    <property type="match status" value="1"/>
</dbReference>
<organism evidence="1 2">
    <name type="scientific">Schistosoma margrebowiei</name>
    <dbReference type="NCBI Taxonomy" id="48269"/>
    <lineage>
        <taxon>Eukaryota</taxon>
        <taxon>Metazoa</taxon>
        <taxon>Spiralia</taxon>
        <taxon>Lophotrochozoa</taxon>
        <taxon>Platyhelminthes</taxon>
        <taxon>Trematoda</taxon>
        <taxon>Digenea</taxon>
        <taxon>Strigeidida</taxon>
        <taxon>Schistosomatoidea</taxon>
        <taxon>Schistosomatidae</taxon>
        <taxon>Schistosoma</taxon>
    </lineage>
</organism>
<dbReference type="Proteomes" id="UP000277204">
    <property type="component" value="Unassembled WGS sequence"/>
</dbReference>
<dbReference type="InterPro" id="IPR005480">
    <property type="entry name" value="CPSase_lsu_oligo"/>
</dbReference>
<dbReference type="STRING" id="48269.A0A183MH45"/>
<protein>
    <submittedName>
        <fullName evidence="1">Uncharacterized protein</fullName>
    </submittedName>
</protein>
<dbReference type="PANTHER" id="PTHR11405">
    <property type="entry name" value="CARBAMOYLTRANSFERASE FAMILY MEMBER"/>
    <property type="match status" value="1"/>
</dbReference>
<dbReference type="SMART" id="SM01096">
    <property type="entry name" value="CPSase_L_D3"/>
    <property type="match status" value="1"/>
</dbReference>
<sequence>MSWKQQLHLVSRKIGSSMKSVGEVMAIARCFEEALQKSLRMTNESVSGFDGSLEVPDEDDLSDPTDVRIYKLSAALRSGWSVERLHALTSIDPWFLYRMRSIVNCAKELESLHDGALPNAMKLLECIPTTVPDKSSFHTLVRHAEKVMIAKRLGFSDFQLARALRSTSVMVRWFRKHLNLKPLIRLVDTVAGEWPATTNYLYTTYSDIPLGNIQHLLKFFQDGQTETLVSQEMIDLLLKCMTVTKIHDVSPEQKYVPRDYSVFDVSPFTPDETQGTHHDPPTNFLLGHPFPLFPIAIHSFDIWLQFPQQSLPWSPSFPFAFRSPYVWTCLVMQFGDFCNVHPTSL</sequence>
<dbReference type="SUPFAM" id="SSF48108">
    <property type="entry name" value="Carbamoyl phosphate synthetase, large subunit connection domain"/>
    <property type="match status" value="2"/>
</dbReference>
<gene>
    <name evidence="1" type="ORF">SMRZ_LOCUS15370</name>
</gene>
<dbReference type="PANTHER" id="PTHR11405:SF5">
    <property type="entry name" value="CAD PROTEIN"/>
    <property type="match status" value="1"/>
</dbReference>
<dbReference type="GO" id="GO:0006228">
    <property type="term" value="P:UTP biosynthetic process"/>
    <property type="evidence" value="ECO:0007669"/>
    <property type="project" value="TreeGrafter"/>
</dbReference>
<evidence type="ECO:0000313" key="1">
    <source>
        <dbReference type="EMBL" id="VDP18120.1"/>
    </source>
</evidence>
<name>A0A183MH45_9TREM</name>
<reference evidence="1 2" key="1">
    <citation type="submission" date="2018-11" db="EMBL/GenBank/DDBJ databases">
        <authorList>
            <consortium name="Pathogen Informatics"/>
        </authorList>
    </citation>
    <scope>NUCLEOTIDE SEQUENCE [LARGE SCALE GENOMIC DNA]</scope>
    <source>
        <strain evidence="1 2">Zambia</strain>
    </source>
</reference>
<keyword evidence="2" id="KW-1185">Reference proteome</keyword>
<dbReference type="InterPro" id="IPR036897">
    <property type="entry name" value="CarbamoylP_synth_lsu_oligo_sf"/>
</dbReference>
<accession>A0A183MH45</accession>
<dbReference type="Gene3D" id="1.10.1030.10">
    <property type="entry name" value="Carbamoyl-phosphate synthetase, large subunit oligomerisation domain"/>
    <property type="match status" value="1"/>
</dbReference>
<dbReference type="GO" id="GO:0019240">
    <property type="term" value="P:citrulline biosynthetic process"/>
    <property type="evidence" value="ECO:0007669"/>
    <property type="project" value="TreeGrafter"/>
</dbReference>